<keyword evidence="3" id="KW-1185">Reference proteome</keyword>
<feature type="domain" description="Ketoreductase" evidence="1">
    <location>
        <begin position="14"/>
        <end position="197"/>
    </location>
</feature>
<dbReference type="SMART" id="SM00822">
    <property type="entry name" value="PKS_KR"/>
    <property type="match status" value="1"/>
</dbReference>
<dbReference type="Proteomes" id="UP000192652">
    <property type="component" value="Unassembled WGS sequence"/>
</dbReference>
<protein>
    <recommendedName>
        <fullName evidence="1">Ketoreductase domain-containing protein</fullName>
    </recommendedName>
</protein>
<dbReference type="InterPro" id="IPR057326">
    <property type="entry name" value="KR_dom"/>
</dbReference>
<dbReference type="PROSITE" id="PS00061">
    <property type="entry name" value="ADH_SHORT"/>
    <property type="match status" value="1"/>
</dbReference>
<evidence type="ECO:0000313" key="3">
    <source>
        <dbReference type="Proteomes" id="UP000192652"/>
    </source>
</evidence>
<proteinExistence type="predicted"/>
<dbReference type="Pfam" id="PF00106">
    <property type="entry name" value="adh_short"/>
    <property type="match status" value="1"/>
</dbReference>
<accession>A0ABX3PCS8</accession>
<comment type="caution">
    <text evidence="2">The sequence shown here is derived from an EMBL/GenBank/DDBJ whole genome shotgun (WGS) entry which is preliminary data.</text>
</comment>
<dbReference type="EMBL" id="MSPX01000011">
    <property type="protein sequence ID" value="OQP85823.1"/>
    <property type="molecule type" value="Genomic_DNA"/>
</dbReference>
<name>A0ABX3PCS8_9HYPH</name>
<sequence length="279" mass="28896">MTGTGAKGPVSPGAHVVVTGGSSGIGLAIASAYAARGAHLTLIARGSDALAQAVHRLKADHPAASIAAEAADIARNEEIAAALQRAEARFGPCEVVIACAGLVAPARFEAQAAEDFDRQISVNLIGTANTIRAALPGLRLTGGRLMIVGSGAGLIGLYGYAAYCASKSAVIGLADSLRLELAGDGISVGLCYPPDTETPQLAQERPLRPAEAEIMMGKVAAWPADRLARKILAAIDRRRANLYFTLELGLLGYLGSSLRPLLYAWFGRRIAAASRKGMR</sequence>
<evidence type="ECO:0000313" key="2">
    <source>
        <dbReference type="EMBL" id="OQP85823.1"/>
    </source>
</evidence>
<evidence type="ECO:0000259" key="1">
    <source>
        <dbReference type="SMART" id="SM00822"/>
    </source>
</evidence>
<dbReference type="PRINTS" id="PR00081">
    <property type="entry name" value="GDHRDH"/>
</dbReference>
<gene>
    <name evidence="2" type="ORF">BTR14_13660</name>
</gene>
<dbReference type="PANTHER" id="PTHR43550:SF3">
    <property type="entry name" value="3-KETODIHYDROSPHINGOSINE REDUCTASE"/>
    <property type="match status" value="1"/>
</dbReference>
<organism evidence="2 3">
    <name type="scientific">Xaviernesmea rhizosphaerae</name>
    <dbReference type="NCBI Taxonomy" id="1672749"/>
    <lineage>
        <taxon>Bacteria</taxon>
        <taxon>Pseudomonadati</taxon>
        <taxon>Pseudomonadota</taxon>
        <taxon>Alphaproteobacteria</taxon>
        <taxon>Hyphomicrobiales</taxon>
        <taxon>Rhizobiaceae</taxon>
        <taxon>Rhizobium/Agrobacterium group</taxon>
        <taxon>Xaviernesmea</taxon>
    </lineage>
</organism>
<dbReference type="SUPFAM" id="SSF51735">
    <property type="entry name" value="NAD(P)-binding Rossmann-fold domains"/>
    <property type="match status" value="1"/>
</dbReference>
<dbReference type="InterPro" id="IPR020904">
    <property type="entry name" value="Sc_DH/Rdtase_CS"/>
</dbReference>
<dbReference type="Gene3D" id="3.40.50.720">
    <property type="entry name" value="NAD(P)-binding Rossmann-like Domain"/>
    <property type="match status" value="1"/>
</dbReference>
<reference evidence="2 3" key="1">
    <citation type="journal article" date="2017" name="Antonie Van Leeuwenhoek">
        <title>Rhizobium rhizosphaerae sp. nov., a novel species isolated from rice rhizosphere.</title>
        <authorList>
            <person name="Zhao J.J."/>
            <person name="Zhang J."/>
            <person name="Zhang R.J."/>
            <person name="Zhang C.W."/>
            <person name="Yin H.Q."/>
            <person name="Zhang X.X."/>
        </authorList>
    </citation>
    <scope>NUCLEOTIDE SEQUENCE [LARGE SCALE GENOMIC DNA]</scope>
    <source>
        <strain evidence="2 3">RD15</strain>
    </source>
</reference>
<dbReference type="InterPro" id="IPR036291">
    <property type="entry name" value="NAD(P)-bd_dom_sf"/>
</dbReference>
<dbReference type="InterPro" id="IPR002347">
    <property type="entry name" value="SDR_fam"/>
</dbReference>
<dbReference type="PANTHER" id="PTHR43550">
    <property type="entry name" value="3-KETODIHYDROSPHINGOSINE REDUCTASE"/>
    <property type="match status" value="1"/>
</dbReference>